<name>A0A0P1MSB3_9BACT</name>
<feature type="signal peptide" evidence="1">
    <location>
        <begin position="1"/>
        <end position="20"/>
    </location>
</feature>
<dbReference type="Proteomes" id="UP000199197">
    <property type="component" value="Unassembled WGS sequence"/>
</dbReference>
<keyword evidence="1" id="KW-0732">Signal</keyword>
<evidence type="ECO:0000313" key="3">
    <source>
        <dbReference type="Proteomes" id="UP000199197"/>
    </source>
</evidence>
<organism evidence="2 3">
    <name type="scientific">Candidatus Chryseopegocella kryptomonas</name>
    <dbReference type="NCBI Taxonomy" id="1633643"/>
    <lineage>
        <taxon>Bacteria</taxon>
        <taxon>Pseudomonadati</taxon>
        <taxon>Candidatus Kryptoniota</taxon>
        <taxon>Candidatus Chryseopegocella</taxon>
    </lineage>
</organism>
<proteinExistence type="predicted"/>
<accession>A0A0P1MSB3</accession>
<feature type="chain" id="PRO_5006067725" evidence="1">
    <location>
        <begin position="21"/>
        <end position="155"/>
    </location>
</feature>
<protein>
    <submittedName>
        <fullName evidence="2">Uncharacterized protein</fullName>
    </submittedName>
</protein>
<gene>
    <name evidence="2" type="ORF">JGI23_00550</name>
</gene>
<evidence type="ECO:0000313" key="2">
    <source>
        <dbReference type="EMBL" id="CUS98750.1"/>
    </source>
</evidence>
<evidence type="ECO:0000256" key="1">
    <source>
        <dbReference type="SAM" id="SignalP"/>
    </source>
</evidence>
<dbReference type="EMBL" id="CZVW01000004">
    <property type="protein sequence ID" value="CUS98750.1"/>
    <property type="molecule type" value="Genomic_DNA"/>
</dbReference>
<dbReference type="OrthoDB" id="9795243at2"/>
<keyword evidence="3" id="KW-1185">Reference proteome</keyword>
<dbReference type="AlphaFoldDB" id="A0A0P1MSB3"/>
<reference evidence="3" key="1">
    <citation type="submission" date="2015-11" db="EMBL/GenBank/DDBJ databases">
        <authorList>
            <person name="Varghese N."/>
        </authorList>
    </citation>
    <scope>NUCLEOTIDE SEQUENCE [LARGE SCALE GENOMIC DNA]</scope>
    <source>
        <strain evidence="3">JGI-23</strain>
    </source>
</reference>
<dbReference type="RefSeq" id="WP_143713867.1">
    <property type="nucleotide sequence ID" value="NZ_CZVW01000004.1"/>
</dbReference>
<sequence length="155" mass="17970">MKHLKKHILMLLLIPTIVFSQSLKSQFDEFENCCRNVRGYAGALKAEVEREKAVIPEVAKKYAEKIGECLSDVKQTYSQLKKSLDKNQLELVKGNIAYLDDYCKRAELHYKNLIDELNKPNPKPDRVREFSIAIYNELKRASQESRLIKEKLGVK</sequence>